<proteinExistence type="predicted"/>
<organism evidence="1 2">
    <name type="scientific">Fusarium floridanum</name>
    <dbReference type="NCBI Taxonomy" id="1325733"/>
    <lineage>
        <taxon>Eukaryota</taxon>
        <taxon>Fungi</taxon>
        <taxon>Dikarya</taxon>
        <taxon>Ascomycota</taxon>
        <taxon>Pezizomycotina</taxon>
        <taxon>Sordariomycetes</taxon>
        <taxon>Hypocreomycetidae</taxon>
        <taxon>Hypocreales</taxon>
        <taxon>Nectriaceae</taxon>
        <taxon>Fusarium</taxon>
        <taxon>Fusarium solani species complex</taxon>
    </lineage>
</organism>
<reference evidence="1 2" key="1">
    <citation type="submission" date="2017-06" db="EMBL/GenBank/DDBJ databases">
        <title>Comparative genomic analysis of Ambrosia Fusariam Clade fungi.</title>
        <authorList>
            <person name="Stajich J.E."/>
            <person name="Carrillo J."/>
            <person name="Kijimoto T."/>
            <person name="Eskalen A."/>
            <person name="O'Donnell K."/>
            <person name="Kasson M."/>
        </authorList>
    </citation>
    <scope>NUCLEOTIDE SEQUENCE [LARGE SCALE GENOMIC DNA]</scope>
    <source>
        <strain evidence="1 2">NRRL62606</strain>
    </source>
</reference>
<gene>
    <name evidence="1" type="ORF">CEP51_012519</name>
</gene>
<evidence type="ECO:0000313" key="1">
    <source>
        <dbReference type="EMBL" id="RSL68278.1"/>
    </source>
</evidence>
<comment type="caution">
    <text evidence="1">The sequence shown here is derived from an EMBL/GenBank/DDBJ whole genome shotgun (WGS) entry which is preliminary data.</text>
</comment>
<protein>
    <submittedName>
        <fullName evidence="1">Uncharacterized protein</fullName>
    </submittedName>
</protein>
<evidence type="ECO:0000313" key="2">
    <source>
        <dbReference type="Proteomes" id="UP000287972"/>
    </source>
</evidence>
<name>A0A428QSS2_9HYPO</name>
<dbReference type="Proteomes" id="UP000287972">
    <property type="component" value="Unassembled WGS sequence"/>
</dbReference>
<dbReference type="AlphaFoldDB" id="A0A428QSS2"/>
<accession>A0A428QSS2</accession>
<sequence>MSHQVKLQKAISKLNVDDSLALKQAFAGDALLERCHNTRINPSAYLSKAFKHPITLLSAMFDTGCVISGSRALDFFIPGSTRVDSDWDFYVPGYKESVADMISALSVCGVTWKSEVDAITAALLRDGRVEVSTNVLEALMSWVAGSDPGVATELLGDVVYEITLSFKSHRCTLPSAGSYMISRGADGEICVEPPDNPQISSYEDAYESSSGQSFNIMHGSVETPQGTQPVQLIIGCHYQGIRSCLSFIKDFYATHVQCFIGGWCAAHLYYYHASRKQPTLWERSHDSRAVRKAIAKYQDRGYSFRPSESREPTIRHFHDDQTMFLDYGNIYRAFIRKPNFDMVDGWLAERRRNIESIHWVEFGGKLSAMYSPLEACARGRASFASKKFGLPICRLRRLADIVALNTPESDGMRSRSFYSSVRKTIAGTEWTVKEAARSGGVYCALHDANPWSWTM</sequence>
<keyword evidence="2" id="KW-1185">Reference proteome</keyword>
<dbReference type="EMBL" id="NKCL01000473">
    <property type="protein sequence ID" value="RSL68278.1"/>
    <property type="molecule type" value="Genomic_DNA"/>
</dbReference>